<dbReference type="Proteomes" id="UP000327013">
    <property type="component" value="Unassembled WGS sequence"/>
</dbReference>
<evidence type="ECO:0000256" key="1">
    <source>
        <dbReference type="SAM" id="MobiDB-lite"/>
    </source>
</evidence>
<gene>
    <name evidence="2" type="ORF">FH972_026231</name>
</gene>
<dbReference type="EMBL" id="VIBQ01000083">
    <property type="protein sequence ID" value="KAB8664804.1"/>
    <property type="molecule type" value="Genomic_DNA"/>
</dbReference>
<reference evidence="2 3" key="1">
    <citation type="submission" date="2019-06" db="EMBL/GenBank/DDBJ databases">
        <title>A chromosomal-level reference genome of Carpinus fangiana (Coryloideae, Betulaceae).</title>
        <authorList>
            <person name="Yang X."/>
            <person name="Wang Z."/>
            <person name="Zhang L."/>
            <person name="Hao G."/>
            <person name="Liu J."/>
            <person name="Yang Y."/>
        </authorList>
    </citation>
    <scope>NUCLEOTIDE SEQUENCE [LARGE SCALE GENOMIC DNA]</scope>
    <source>
        <strain evidence="2">Cfa_2016G</strain>
        <tissue evidence="2">Leaf</tissue>
    </source>
</reference>
<comment type="caution">
    <text evidence="2">The sequence shown here is derived from an EMBL/GenBank/DDBJ whole genome shotgun (WGS) entry which is preliminary data.</text>
</comment>
<dbReference type="OrthoDB" id="5429780at2759"/>
<dbReference type="AlphaFoldDB" id="A0A5N6L3W5"/>
<feature type="region of interest" description="Disordered" evidence="1">
    <location>
        <begin position="177"/>
        <end position="214"/>
    </location>
</feature>
<protein>
    <submittedName>
        <fullName evidence="2">Uncharacterized protein</fullName>
    </submittedName>
</protein>
<feature type="compositionally biased region" description="Low complexity" evidence="1">
    <location>
        <begin position="197"/>
        <end position="210"/>
    </location>
</feature>
<accession>A0A5N6L3W5</accession>
<proteinExistence type="predicted"/>
<keyword evidence="3" id="KW-1185">Reference proteome</keyword>
<name>A0A5N6L3W5_9ROSI</name>
<evidence type="ECO:0000313" key="2">
    <source>
        <dbReference type="EMBL" id="KAB8664804.1"/>
    </source>
</evidence>
<sequence>MSDYDSDSLLEDLDALRVEGHAHLRGGSVRASRRALASSESLGNAQYSPSSVAADDMDDFPVRLISMEALQFVGFRVEAAESIWHDWIQCPDEAKGGLYDLMWFGKQHIRETRRNAFDRAEDWASVLGAYGLKDEFITAVLNPDFEEIRLTQSCQFWAFDTIDLRFRSLGQLKRKSQYRLQQRKSKQSKMEQPLAESSSSPKKTSSTDSSFPVPLTALTSTHPAEMLGHTLLWKGLDVERVKDLLNSDGTTNDLGCMVSLPRGDFNSRTLGYYFTKEKDVAEQYAAFAKARSSSGNSITVCLVAVIVSHDFIKSIPEDRKKELWYGESDKTWSEYVWHCRLGHIIPSHLRHISAADLIEGSVAGCGQRQIEKLNSYQDISNNHLLSRGRQSGTPRGNATQWFFSNNQDFEDRLMEATNKNVFLCTAAAEK</sequence>
<organism evidence="2 3">
    <name type="scientific">Carpinus fangiana</name>
    <dbReference type="NCBI Taxonomy" id="176857"/>
    <lineage>
        <taxon>Eukaryota</taxon>
        <taxon>Viridiplantae</taxon>
        <taxon>Streptophyta</taxon>
        <taxon>Embryophyta</taxon>
        <taxon>Tracheophyta</taxon>
        <taxon>Spermatophyta</taxon>
        <taxon>Magnoliopsida</taxon>
        <taxon>eudicotyledons</taxon>
        <taxon>Gunneridae</taxon>
        <taxon>Pentapetalae</taxon>
        <taxon>rosids</taxon>
        <taxon>fabids</taxon>
        <taxon>Fagales</taxon>
        <taxon>Betulaceae</taxon>
        <taxon>Carpinus</taxon>
    </lineage>
</organism>
<evidence type="ECO:0000313" key="3">
    <source>
        <dbReference type="Proteomes" id="UP000327013"/>
    </source>
</evidence>
<feature type="compositionally biased region" description="Basic residues" evidence="1">
    <location>
        <begin position="177"/>
        <end position="187"/>
    </location>
</feature>